<dbReference type="Proteomes" id="UP000297595">
    <property type="component" value="Unassembled WGS sequence"/>
</dbReference>
<reference evidence="2 3" key="1">
    <citation type="submission" date="2019-03" db="EMBL/GenBank/DDBJ databases">
        <title>Nematode-trapping fungi genome.</title>
        <authorList>
            <person name="Vidal-Diez De Ulzurrun G."/>
        </authorList>
    </citation>
    <scope>NUCLEOTIDE SEQUENCE [LARGE SCALE GENOMIC DNA]</scope>
    <source>
        <strain evidence="2 3">TWF154</strain>
    </source>
</reference>
<dbReference type="EMBL" id="SOZJ01000004">
    <property type="protein sequence ID" value="TGJ68471.1"/>
    <property type="molecule type" value="Genomic_DNA"/>
</dbReference>
<feature type="region of interest" description="Disordered" evidence="1">
    <location>
        <begin position="15"/>
        <end position="38"/>
    </location>
</feature>
<evidence type="ECO:0000256" key="1">
    <source>
        <dbReference type="SAM" id="MobiDB-lite"/>
    </source>
</evidence>
<accession>A0A8H2DYC0</accession>
<gene>
    <name evidence="2" type="ORF">EYR41_007520</name>
</gene>
<protein>
    <submittedName>
        <fullName evidence="2">Uncharacterized protein</fullName>
    </submittedName>
</protein>
<proteinExistence type="predicted"/>
<dbReference type="AlphaFoldDB" id="A0A8H2DYC0"/>
<comment type="caution">
    <text evidence="2">The sequence shown here is derived from an EMBL/GenBank/DDBJ whole genome shotgun (WGS) entry which is preliminary data.</text>
</comment>
<name>A0A8H2DYC0_ORBOL</name>
<organism evidence="2 3">
    <name type="scientific">Orbilia oligospora</name>
    <name type="common">Nematode-trapping fungus</name>
    <name type="synonym">Arthrobotrys oligospora</name>
    <dbReference type="NCBI Taxonomy" id="2813651"/>
    <lineage>
        <taxon>Eukaryota</taxon>
        <taxon>Fungi</taxon>
        <taxon>Dikarya</taxon>
        <taxon>Ascomycota</taxon>
        <taxon>Pezizomycotina</taxon>
        <taxon>Orbiliomycetes</taxon>
        <taxon>Orbiliales</taxon>
        <taxon>Orbiliaceae</taxon>
        <taxon>Orbilia</taxon>
    </lineage>
</organism>
<evidence type="ECO:0000313" key="3">
    <source>
        <dbReference type="Proteomes" id="UP000297595"/>
    </source>
</evidence>
<sequence>MDKLGSLFLFSSNHSEDSGMQVRQGKARQGKQQASERGTRTRVFSLFGLILEAVKCINTLFYGTFQPFEVIFFVLPLQGKKSEGCFREDIREKRVSSIEKGFVGWLVKRQVDALQY</sequence>
<evidence type="ECO:0000313" key="2">
    <source>
        <dbReference type="EMBL" id="TGJ68471.1"/>
    </source>
</evidence>